<dbReference type="SUPFAM" id="SSF52540">
    <property type="entry name" value="P-loop containing nucleoside triphosphate hydrolases"/>
    <property type="match status" value="1"/>
</dbReference>
<reference evidence="1 2" key="2">
    <citation type="journal article" date="2012" name="Stand. Genomic Sci.">
        <title>Complete Genome Sequence of Clostridium clariflavum DSM 19732.</title>
        <authorList>
            <person name="Izquierdo J.A."/>
            <person name="Goodwin L."/>
            <person name="Davenport K.W."/>
            <person name="Teshima H."/>
            <person name="Bruce D."/>
            <person name="Detter C."/>
            <person name="Tapia R."/>
            <person name="Han S."/>
            <person name="Land M."/>
            <person name="Hauser L."/>
            <person name="Jeffries C.D."/>
            <person name="Han J."/>
            <person name="Pitluck S."/>
            <person name="Nolan M."/>
            <person name="Chen A."/>
            <person name="Huntemann M."/>
            <person name="Mavromatis K."/>
            <person name="Mikhailova N."/>
            <person name="Liolios K."/>
            <person name="Woyke T."/>
            <person name="Lynd L.R."/>
        </authorList>
    </citation>
    <scope>NUCLEOTIDE SEQUENCE [LARGE SCALE GENOMIC DNA]</scope>
    <source>
        <strain evidence="2">DSM 19732 / NBRC 101661 / EBR45</strain>
    </source>
</reference>
<dbReference type="GO" id="GO:0003690">
    <property type="term" value="F:double-stranded DNA binding"/>
    <property type="evidence" value="ECO:0007669"/>
    <property type="project" value="TreeGrafter"/>
</dbReference>
<name>G8M2D2_ACECE</name>
<dbReference type="AlphaFoldDB" id="G8M2D2"/>
<dbReference type="EMBL" id="CP003065">
    <property type="protein sequence ID" value="AEV69291.1"/>
    <property type="molecule type" value="Genomic_DNA"/>
</dbReference>
<dbReference type="Gene3D" id="3.40.50.300">
    <property type="entry name" value="P-loop containing nucleotide triphosphate hydrolases"/>
    <property type="match status" value="1"/>
</dbReference>
<sequence>MEAVIFIGIQATGKSTFYKERFFKTHIRINLDMLKTRIREDIFLDACIKAKQPFVVDNTNPSVEDRKKYIDIAKNAKFRVVGYYFQSNIADAIMRNEKREGKERISLAGIKSTHAKLQLPSPEEGFDELYYVKIGEENKFVVEEWKNEI</sequence>
<dbReference type="InterPro" id="IPR027417">
    <property type="entry name" value="P-loop_NTPase"/>
</dbReference>
<evidence type="ECO:0000313" key="2">
    <source>
        <dbReference type="Proteomes" id="UP000005435"/>
    </source>
</evidence>
<dbReference type="GO" id="GO:0006281">
    <property type="term" value="P:DNA repair"/>
    <property type="evidence" value="ECO:0007669"/>
    <property type="project" value="TreeGrafter"/>
</dbReference>
<dbReference type="KEGG" id="ccl:Clocl_2736"/>
<proteinExistence type="predicted"/>
<reference evidence="2" key="1">
    <citation type="submission" date="2011-12" db="EMBL/GenBank/DDBJ databases">
        <title>Complete sequence of Clostridium clariflavum DSM 19732.</title>
        <authorList>
            <consortium name="US DOE Joint Genome Institute"/>
            <person name="Lucas S."/>
            <person name="Han J."/>
            <person name="Lapidus A."/>
            <person name="Cheng J.-F."/>
            <person name="Goodwin L."/>
            <person name="Pitluck S."/>
            <person name="Peters L."/>
            <person name="Teshima H."/>
            <person name="Detter J.C."/>
            <person name="Han C."/>
            <person name="Tapia R."/>
            <person name="Land M."/>
            <person name="Hauser L."/>
            <person name="Kyrpides N."/>
            <person name="Ivanova N."/>
            <person name="Pagani I."/>
            <person name="Kitzmiller T."/>
            <person name="Lynd L."/>
            <person name="Izquierdo J."/>
            <person name="Woyke T."/>
        </authorList>
    </citation>
    <scope>NUCLEOTIDE SEQUENCE [LARGE SCALE GENOMIC DNA]</scope>
    <source>
        <strain evidence="2">DSM 19732 / NBRC 101661 / EBR45</strain>
    </source>
</reference>
<evidence type="ECO:0000313" key="1">
    <source>
        <dbReference type="EMBL" id="AEV69291.1"/>
    </source>
</evidence>
<dbReference type="GO" id="GO:0046404">
    <property type="term" value="F:ATP-dependent polydeoxyribonucleotide 5'-hydroxyl-kinase activity"/>
    <property type="evidence" value="ECO:0007669"/>
    <property type="project" value="TreeGrafter"/>
</dbReference>
<dbReference type="HOGENOM" id="CLU_119557_0_0_9"/>
<dbReference type="GO" id="GO:0046403">
    <property type="term" value="F:polynucleotide 3'-phosphatase activity"/>
    <property type="evidence" value="ECO:0007669"/>
    <property type="project" value="TreeGrafter"/>
</dbReference>
<dbReference type="PIRSF" id="PIRSF037081">
    <property type="entry name" value="P-loop_All4644_prd"/>
    <property type="match status" value="1"/>
</dbReference>
<dbReference type="STRING" id="720554.Clocl_2736"/>
<accession>G8M2D2</accession>
<protein>
    <submittedName>
        <fullName evidence="1">Putative kinase</fullName>
    </submittedName>
</protein>
<keyword evidence="1" id="KW-0418">Kinase</keyword>
<dbReference type="OrthoDB" id="8564590at2"/>
<dbReference type="Proteomes" id="UP000005435">
    <property type="component" value="Chromosome"/>
</dbReference>
<dbReference type="InterPro" id="IPR017101">
    <property type="entry name" value="P-loop_ATP/GTP-bd_All4644_prd"/>
</dbReference>
<dbReference type="PANTHER" id="PTHR12083:SF9">
    <property type="entry name" value="BIFUNCTIONAL POLYNUCLEOTIDE PHOSPHATASE_KINASE"/>
    <property type="match status" value="1"/>
</dbReference>
<gene>
    <name evidence="1" type="ordered locus">Clocl_2736</name>
</gene>
<dbReference type="RefSeq" id="WP_014255844.1">
    <property type="nucleotide sequence ID" value="NC_016627.1"/>
</dbReference>
<dbReference type="eggNOG" id="COG4639">
    <property type="taxonomic scope" value="Bacteria"/>
</dbReference>
<keyword evidence="1" id="KW-0808">Transferase</keyword>
<dbReference type="Pfam" id="PF13671">
    <property type="entry name" value="AAA_33"/>
    <property type="match status" value="1"/>
</dbReference>
<dbReference type="PANTHER" id="PTHR12083">
    <property type="entry name" value="BIFUNCTIONAL POLYNUCLEOTIDE PHOSPHATASE/KINASE"/>
    <property type="match status" value="1"/>
</dbReference>
<organism evidence="1 2">
    <name type="scientific">Acetivibrio clariflavus (strain DSM 19732 / NBRC 101661 / EBR45)</name>
    <name type="common">Clostridium clariflavum</name>
    <dbReference type="NCBI Taxonomy" id="720554"/>
    <lineage>
        <taxon>Bacteria</taxon>
        <taxon>Bacillati</taxon>
        <taxon>Bacillota</taxon>
        <taxon>Clostridia</taxon>
        <taxon>Eubacteriales</taxon>
        <taxon>Oscillospiraceae</taxon>
        <taxon>Acetivibrio</taxon>
    </lineage>
</organism>
<keyword evidence="2" id="KW-1185">Reference proteome</keyword>